<dbReference type="AlphaFoldDB" id="A0A3B0WPB9"/>
<evidence type="ECO:0000256" key="1">
    <source>
        <dbReference type="SAM" id="Phobius"/>
    </source>
</evidence>
<accession>A0A3B0WPB9</accession>
<organism evidence="2">
    <name type="scientific">hydrothermal vent metagenome</name>
    <dbReference type="NCBI Taxonomy" id="652676"/>
    <lineage>
        <taxon>unclassified sequences</taxon>
        <taxon>metagenomes</taxon>
        <taxon>ecological metagenomes</taxon>
    </lineage>
</organism>
<feature type="transmembrane region" description="Helical" evidence="1">
    <location>
        <begin position="6"/>
        <end position="24"/>
    </location>
</feature>
<sequence>MRVNVLSKYALIGIFAVVAYYVFLMDSYPSSVEFQGYTLGSKQDNNDTTEKKLDIFSYRDKTNHHLLLFAMKNDTEFTVSDLLDLYLKNFKSQGVKFKKSGGRYLGVKADEAIYITESKSFKGVIVYVEKGGLLMPNKPSDGANIYIDMEYFTFQ</sequence>
<gene>
    <name evidence="2" type="ORF">MNBD_GAMMA07-391</name>
</gene>
<keyword evidence="1" id="KW-0812">Transmembrane</keyword>
<reference evidence="2" key="1">
    <citation type="submission" date="2018-06" db="EMBL/GenBank/DDBJ databases">
        <authorList>
            <person name="Zhirakovskaya E."/>
        </authorList>
    </citation>
    <scope>NUCLEOTIDE SEQUENCE</scope>
</reference>
<keyword evidence="1" id="KW-1133">Transmembrane helix</keyword>
<evidence type="ECO:0000313" key="2">
    <source>
        <dbReference type="EMBL" id="VAW57171.1"/>
    </source>
</evidence>
<name>A0A3B0WPB9_9ZZZZ</name>
<keyword evidence="1" id="KW-0472">Membrane</keyword>
<protein>
    <submittedName>
        <fullName evidence="2">Uncharacterized protein</fullName>
    </submittedName>
</protein>
<proteinExistence type="predicted"/>
<dbReference type="EMBL" id="UOFF01000349">
    <property type="protein sequence ID" value="VAW57171.1"/>
    <property type="molecule type" value="Genomic_DNA"/>
</dbReference>